<dbReference type="PRINTS" id="PR01469">
    <property type="entry name" value="CARBMTKINASE"/>
</dbReference>
<comment type="pathway">
    <text evidence="1">Amino-acid degradation; L-arginine degradation via ADI pathway.</text>
</comment>
<evidence type="ECO:0000259" key="7">
    <source>
        <dbReference type="Pfam" id="PF00696"/>
    </source>
</evidence>
<dbReference type="GO" id="GO:0005829">
    <property type="term" value="C:cytosol"/>
    <property type="evidence" value="ECO:0007669"/>
    <property type="project" value="TreeGrafter"/>
</dbReference>
<reference evidence="8" key="1">
    <citation type="journal article" date="2014" name="Int. J. Syst. Evol. Microbiol.">
        <title>Complete genome sequence of Corynebacterium casei LMG S-19264T (=DSM 44701T), isolated from a smear-ripened cheese.</title>
        <authorList>
            <consortium name="US DOE Joint Genome Institute (JGI-PGF)"/>
            <person name="Walter F."/>
            <person name="Albersmeier A."/>
            <person name="Kalinowski J."/>
            <person name="Ruckert C."/>
        </authorList>
    </citation>
    <scope>NUCLEOTIDE SEQUENCE</scope>
    <source>
        <strain evidence="8">KCTC 32437</strain>
    </source>
</reference>
<dbReference type="PANTHER" id="PTHR30409:SF1">
    <property type="entry name" value="CARBAMATE KINASE-RELATED"/>
    <property type="match status" value="1"/>
</dbReference>
<dbReference type="Pfam" id="PF00696">
    <property type="entry name" value="AA_kinase"/>
    <property type="match status" value="1"/>
</dbReference>
<sequence>MPRSVTEMLVVVALGGNALLQRGEPMTAETQRDNVRRAAASLAEMVRAGHRLVVTHGNGPQIGLLALQGAAYRPDEAYPLDVLGAETEGMVGYLIEQELENALDHAVPVVTLLTQVVVDSKDTAFANPTKPVGPTYEEKEARRLAAARGWRIAPDGTGWRRIVSSPLPLEIPDMRVIKLLVEREVIVICAGGGGIPVVKLEDGSLVGVEAVIDKDRASGLLAEQLKADALLLLTDVDAVYRQWGTPQASPVQAISPDETELLDLPVGSMGPKVEAASRFVQAGGAVAGIGLLADAAKILDGTAGTLFLGRKVDDGA</sequence>
<evidence type="ECO:0000256" key="6">
    <source>
        <dbReference type="PIRNR" id="PIRNR000723"/>
    </source>
</evidence>
<dbReference type="InterPro" id="IPR001048">
    <property type="entry name" value="Asp/Glu/Uridylate_kinase"/>
</dbReference>
<dbReference type="AlphaFoldDB" id="A0A918S790"/>
<feature type="domain" description="Aspartate/glutamate/uridylate kinase" evidence="7">
    <location>
        <begin position="8"/>
        <end position="284"/>
    </location>
</feature>
<organism evidence="8 9">
    <name type="scientific">Devosia pacifica</name>
    <dbReference type="NCBI Taxonomy" id="1335967"/>
    <lineage>
        <taxon>Bacteria</taxon>
        <taxon>Pseudomonadati</taxon>
        <taxon>Pseudomonadota</taxon>
        <taxon>Alphaproteobacteria</taxon>
        <taxon>Hyphomicrobiales</taxon>
        <taxon>Devosiaceae</taxon>
        <taxon>Devosia</taxon>
    </lineage>
</organism>
<proteinExistence type="inferred from homology"/>
<evidence type="ECO:0000313" key="9">
    <source>
        <dbReference type="Proteomes" id="UP000646579"/>
    </source>
</evidence>
<keyword evidence="9" id="KW-1185">Reference proteome</keyword>
<reference evidence="8" key="2">
    <citation type="submission" date="2020-09" db="EMBL/GenBank/DDBJ databases">
        <authorList>
            <person name="Sun Q."/>
            <person name="Kim S."/>
        </authorList>
    </citation>
    <scope>NUCLEOTIDE SEQUENCE</scope>
    <source>
        <strain evidence="8">KCTC 32437</strain>
    </source>
</reference>
<dbReference type="InterPro" id="IPR003964">
    <property type="entry name" value="Carb_kinase"/>
</dbReference>
<dbReference type="Gene3D" id="3.40.1160.10">
    <property type="entry name" value="Acetylglutamate kinase-like"/>
    <property type="match status" value="1"/>
</dbReference>
<dbReference type="Proteomes" id="UP000646579">
    <property type="component" value="Unassembled WGS sequence"/>
</dbReference>
<dbReference type="PIRSF" id="PIRSF000723">
    <property type="entry name" value="Carbamate_kin"/>
    <property type="match status" value="1"/>
</dbReference>
<name>A0A918S790_9HYPH</name>
<dbReference type="PANTHER" id="PTHR30409">
    <property type="entry name" value="CARBAMATE KINASE"/>
    <property type="match status" value="1"/>
</dbReference>
<dbReference type="CDD" id="cd04235">
    <property type="entry name" value="AAK_CK"/>
    <property type="match status" value="1"/>
</dbReference>
<evidence type="ECO:0000256" key="1">
    <source>
        <dbReference type="ARBA" id="ARBA00004850"/>
    </source>
</evidence>
<dbReference type="InterPro" id="IPR036393">
    <property type="entry name" value="AceGlu_kinase-like_sf"/>
</dbReference>
<comment type="caution">
    <text evidence="8">The sequence shown here is derived from an EMBL/GenBank/DDBJ whole genome shotgun (WGS) entry which is preliminary data.</text>
</comment>
<protein>
    <recommendedName>
        <fullName evidence="5 6">Carbamate kinase</fullName>
    </recommendedName>
</protein>
<dbReference type="SUPFAM" id="SSF53633">
    <property type="entry name" value="Carbamate kinase-like"/>
    <property type="match status" value="1"/>
</dbReference>
<keyword evidence="3 6" id="KW-0808">Transferase</keyword>
<evidence type="ECO:0000313" key="8">
    <source>
        <dbReference type="EMBL" id="GHA27203.1"/>
    </source>
</evidence>
<dbReference type="GO" id="GO:0008804">
    <property type="term" value="F:carbamate kinase activity"/>
    <property type="evidence" value="ECO:0007669"/>
    <property type="project" value="UniProtKB-UniRule"/>
</dbReference>
<dbReference type="FunFam" id="3.40.1160.10:FF:000007">
    <property type="entry name" value="Carbamate kinase"/>
    <property type="match status" value="1"/>
</dbReference>
<evidence type="ECO:0000256" key="2">
    <source>
        <dbReference type="ARBA" id="ARBA00011066"/>
    </source>
</evidence>
<dbReference type="NCBIfam" id="NF009008">
    <property type="entry name" value="PRK12354.1"/>
    <property type="match status" value="1"/>
</dbReference>
<dbReference type="NCBIfam" id="TIGR00746">
    <property type="entry name" value="arcC"/>
    <property type="match status" value="1"/>
</dbReference>
<comment type="similarity">
    <text evidence="2 6">Belongs to the carbamate kinase family.</text>
</comment>
<dbReference type="EMBL" id="BMZE01000002">
    <property type="protein sequence ID" value="GHA27203.1"/>
    <property type="molecule type" value="Genomic_DNA"/>
</dbReference>
<evidence type="ECO:0000256" key="4">
    <source>
        <dbReference type="ARBA" id="ARBA00022777"/>
    </source>
</evidence>
<evidence type="ECO:0000256" key="5">
    <source>
        <dbReference type="NCBIfam" id="TIGR00746"/>
    </source>
</evidence>
<dbReference type="GO" id="GO:0019546">
    <property type="term" value="P:L-arginine deiminase pathway"/>
    <property type="evidence" value="ECO:0007669"/>
    <property type="project" value="TreeGrafter"/>
</dbReference>
<evidence type="ECO:0000256" key="3">
    <source>
        <dbReference type="ARBA" id="ARBA00022679"/>
    </source>
</evidence>
<gene>
    <name evidence="8" type="primary">arcC</name>
    <name evidence="8" type="ORF">GCM10007989_23790</name>
</gene>
<keyword evidence="4 6" id="KW-0418">Kinase</keyword>
<accession>A0A918S790</accession>